<dbReference type="InterPro" id="IPR021109">
    <property type="entry name" value="Peptidase_aspartic_dom_sf"/>
</dbReference>
<evidence type="ECO:0000313" key="4">
    <source>
        <dbReference type="EMBL" id="KYP31417.1"/>
    </source>
</evidence>
<dbReference type="Gene3D" id="3.10.10.10">
    <property type="entry name" value="HIV Type 1 Reverse Transcriptase, subunit A, domain 1"/>
    <property type="match status" value="1"/>
</dbReference>
<dbReference type="GO" id="GO:0008270">
    <property type="term" value="F:zinc ion binding"/>
    <property type="evidence" value="ECO:0007669"/>
    <property type="project" value="UniProtKB-KW"/>
</dbReference>
<dbReference type="CDD" id="cd00303">
    <property type="entry name" value="retropepsin_like"/>
    <property type="match status" value="1"/>
</dbReference>
<evidence type="ECO:0000256" key="2">
    <source>
        <dbReference type="SAM" id="MobiDB-lite"/>
    </source>
</evidence>
<keyword evidence="1" id="KW-0479">Metal-binding</keyword>
<sequence>MKVEQLFSCHGVSEERKVSLATLSFQGHAMYWWTSLEKDRRINHEPPIQYWNELRSALRRRHIPPYYDRELMDKLQRLKQGSSSVEEYRQSMELLMMRAGIREEERTTISRFQSGLNLEIRDKVELLPYRDLNELVQLCSRVEHQLKRKTFRKDSTPSYSKSFKKEGPSSNPFPKEKEKETSQRTSSKDTKTSDIKCFKCLGRGHIASQCPTKKIMILKGQDHYSSLDEATSSSSSDEEENLESEEEIYPCEGDLLMVRRLLGNQSSNLDQSQRENLFHTRCKVLENTCSLIVDSGSSCNCCSTRLVDKLALTTIPHPKPYKLQWINEEGGIVVNQQVNIPISIGKYQDEVLCDIVPLDASHILLGRPWQFDKKTIHDGLTNKISFHHLGKKIVLCPLSPSQVVLSLKNDIKKTLLIEQPLYLLYFKETLAATSHELESLPHEVQKLLKEFDDLFPQEVPSGLPPLRGIEHQIDLIPGSSLPNRPAYRTNPQETKEIEAQVDDLLKKGWVQKSLSPCAVPVLLVPKKDGKWRMCTDCRAINNITIKYRQPIPRLDDMLDELHGAIIFSKIELKSGYHQI</sequence>
<keyword evidence="5" id="KW-1185">Reference proteome</keyword>
<keyword evidence="1" id="KW-0862">Zinc</keyword>
<dbReference type="PROSITE" id="PS50158">
    <property type="entry name" value="ZF_CCHC"/>
    <property type="match status" value="1"/>
</dbReference>
<dbReference type="InterPro" id="IPR036875">
    <property type="entry name" value="Znf_CCHC_sf"/>
</dbReference>
<dbReference type="Gene3D" id="4.10.60.10">
    <property type="entry name" value="Zinc finger, CCHC-type"/>
    <property type="match status" value="1"/>
</dbReference>
<dbReference type="EMBL" id="KQ486019">
    <property type="protein sequence ID" value="KYP31417.1"/>
    <property type="molecule type" value="Genomic_DNA"/>
</dbReference>
<proteinExistence type="predicted"/>
<dbReference type="InterPro" id="IPR043502">
    <property type="entry name" value="DNA/RNA_pol_sf"/>
</dbReference>
<dbReference type="CDD" id="cd01647">
    <property type="entry name" value="RT_LTR"/>
    <property type="match status" value="1"/>
</dbReference>
<dbReference type="GO" id="GO:0003676">
    <property type="term" value="F:nucleic acid binding"/>
    <property type="evidence" value="ECO:0007669"/>
    <property type="project" value="InterPro"/>
</dbReference>
<dbReference type="OMA" id="HEAYIEW"/>
<dbReference type="InterPro" id="IPR001878">
    <property type="entry name" value="Znf_CCHC"/>
</dbReference>
<dbReference type="SUPFAM" id="SSF57756">
    <property type="entry name" value="Retrovirus zinc finger-like domains"/>
    <property type="match status" value="1"/>
</dbReference>
<dbReference type="PANTHER" id="PTHR35046:SF9">
    <property type="entry name" value="RNA-DIRECTED DNA POLYMERASE"/>
    <property type="match status" value="1"/>
</dbReference>
<evidence type="ECO:0000313" key="5">
    <source>
        <dbReference type="Proteomes" id="UP000075243"/>
    </source>
</evidence>
<dbReference type="Pfam" id="PF03732">
    <property type="entry name" value="Retrotrans_gag"/>
    <property type="match status" value="1"/>
</dbReference>
<dbReference type="Proteomes" id="UP000075243">
    <property type="component" value="Unassembled WGS sequence"/>
</dbReference>
<dbReference type="PANTHER" id="PTHR35046">
    <property type="entry name" value="ZINC KNUCKLE (CCHC-TYPE) FAMILY PROTEIN"/>
    <property type="match status" value="1"/>
</dbReference>
<dbReference type="Pfam" id="PF00078">
    <property type="entry name" value="RVT_1"/>
    <property type="match status" value="1"/>
</dbReference>
<feature type="domain" description="CCHC-type" evidence="3">
    <location>
        <begin position="196"/>
        <end position="211"/>
    </location>
</feature>
<dbReference type="SMART" id="SM00343">
    <property type="entry name" value="ZnF_C2HC"/>
    <property type="match status" value="1"/>
</dbReference>
<evidence type="ECO:0000256" key="1">
    <source>
        <dbReference type="PROSITE-ProRule" id="PRU00047"/>
    </source>
</evidence>
<feature type="region of interest" description="Disordered" evidence="2">
    <location>
        <begin position="226"/>
        <end position="245"/>
    </location>
</feature>
<feature type="compositionally biased region" description="Basic and acidic residues" evidence="2">
    <location>
        <begin position="174"/>
        <end position="188"/>
    </location>
</feature>
<name>A0A151QM89_CAJCA</name>
<organism evidence="4 5">
    <name type="scientific">Cajanus cajan</name>
    <name type="common">Pigeon pea</name>
    <name type="synonym">Cajanus indicus</name>
    <dbReference type="NCBI Taxonomy" id="3821"/>
    <lineage>
        <taxon>Eukaryota</taxon>
        <taxon>Viridiplantae</taxon>
        <taxon>Streptophyta</taxon>
        <taxon>Embryophyta</taxon>
        <taxon>Tracheophyta</taxon>
        <taxon>Spermatophyta</taxon>
        <taxon>Magnoliopsida</taxon>
        <taxon>eudicotyledons</taxon>
        <taxon>Gunneridae</taxon>
        <taxon>Pentapetalae</taxon>
        <taxon>rosids</taxon>
        <taxon>fabids</taxon>
        <taxon>Fabales</taxon>
        <taxon>Fabaceae</taxon>
        <taxon>Papilionoideae</taxon>
        <taxon>50 kb inversion clade</taxon>
        <taxon>NPAAA clade</taxon>
        <taxon>indigoferoid/millettioid clade</taxon>
        <taxon>Phaseoleae</taxon>
        <taxon>Cajanus</taxon>
    </lineage>
</organism>
<feature type="region of interest" description="Disordered" evidence="2">
    <location>
        <begin position="150"/>
        <end position="188"/>
    </location>
</feature>
<dbReference type="InterPro" id="IPR000477">
    <property type="entry name" value="RT_dom"/>
</dbReference>
<dbReference type="AlphaFoldDB" id="A0A151QM89"/>
<dbReference type="InterPro" id="IPR005162">
    <property type="entry name" value="Retrotrans_gag_dom"/>
</dbReference>
<dbReference type="SUPFAM" id="SSF56672">
    <property type="entry name" value="DNA/RNA polymerases"/>
    <property type="match status" value="1"/>
</dbReference>
<dbReference type="Gene3D" id="3.30.70.270">
    <property type="match status" value="1"/>
</dbReference>
<reference evidence="4" key="1">
    <citation type="journal article" date="2012" name="Nat. Biotechnol.">
        <title>Draft genome sequence of pigeonpea (Cajanus cajan), an orphan legume crop of resource-poor farmers.</title>
        <authorList>
            <person name="Varshney R.K."/>
            <person name="Chen W."/>
            <person name="Li Y."/>
            <person name="Bharti A.K."/>
            <person name="Saxena R.K."/>
            <person name="Schlueter J.A."/>
            <person name="Donoghue M.T."/>
            <person name="Azam S."/>
            <person name="Fan G."/>
            <person name="Whaley A.M."/>
            <person name="Farmer A.D."/>
            <person name="Sheridan J."/>
            <person name="Iwata A."/>
            <person name="Tuteja R."/>
            <person name="Penmetsa R.V."/>
            <person name="Wu W."/>
            <person name="Upadhyaya H.D."/>
            <person name="Yang S.P."/>
            <person name="Shah T."/>
            <person name="Saxena K.B."/>
            <person name="Michael T."/>
            <person name="McCombie W.R."/>
            <person name="Yang B."/>
            <person name="Zhang G."/>
            <person name="Yang H."/>
            <person name="Wang J."/>
            <person name="Spillane C."/>
            <person name="Cook D.R."/>
            <person name="May G.D."/>
            <person name="Xu X."/>
            <person name="Jackson S.A."/>
        </authorList>
    </citation>
    <scope>NUCLEOTIDE SEQUENCE [LARGE SCALE GENOMIC DNA]</scope>
</reference>
<dbReference type="Gene3D" id="2.40.70.10">
    <property type="entry name" value="Acid Proteases"/>
    <property type="match status" value="1"/>
</dbReference>
<accession>A0A151QM89</accession>
<keyword evidence="1" id="KW-0863">Zinc-finger</keyword>
<dbReference type="InterPro" id="IPR043128">
    <property type="entry name" value="Rev_trsase/Diguanyl_cyclase"/>
</dbReference>
<evidence type="ECO:0000259" key="3">
    <source>
        <dbReference type="PROSITE" id="PS50158"/>
    </source>
</evidence>
<gene>
    <name evidence="4" type="ORF">KK1_048287</name>
</gene>
<dbReference type="Gramene" id="C.cajan_46168.t">
    <property type="protein sequence ID" value="C.cajan_46168.t"/>
    <property type="gene ID" value="C.cajan_46168"/>
</dbReference>
<feature type="compositionally biased region" description="Acidic residues" evidence="2">
    <location>
        <begin position="236"/>
        <end position="245"/>
    </location>
</feature>
<protein>
    <submittedName>
        <fullName evidence="4">Transposon Ty3-I Gag-Pol polyprotein</fullName>
    </submittedName>
</protein>